<evidence type="ECO:0000313" key="1">
    <source>
        <dbReference type="EMBL" id="CAI5446718.1"/>
    </source>
</evidence>
<dbReference type="Proteomes" id="UP001152747">
    <property type="component" value="Unassembled WGS sequence"/>
</dbReference>
<sequence>MHNSGFGLYIATEDIPGFRQASEIDEEDPKTKIQLELLSSCLYLRDLKNNNTNYGVDDQGELRIVDFEIHAHKQNSQKIANNFFSRNKQLRFDVGKAAFLSWDLLKNIDLANASIEDQKKLLNKHSITFTVDRNFDDYLTAIKKNVTLIAKYFE</sequence>
<keyword evidence="2" id="KW-1185">Reference proteome</keyword>
<dbReference type="EMBL" id="CANHGI010000003">
    <property type="protein sequence ID" value="CAI5446718.1"/>
    <property type="molecule type" value="Genomic_DNA"/>
</dbReference>
<dbReference type="OrthoDB" id="5850907at2759"/>
<comment type="caution">
    <text evidence="1">The sequence shown here is derived from an EMBL/GenBank/DDBJ whole genome shotgun (WGS) entry which is preliminary data.</text>
</comment>
<organism evidence="1 2">
    <name type="scientific">Caenorhabditis angaria</name>
    <dbReference type="NCBI Taxonomy" id="860376"/>
    <lineage>
        <taxon>Eukaryota</taxon>
        <taxon>Metazoa</taxon>
        <taxon>Ecdysozoa</taxon>
        <taxon>Nematoda</taxon>
        <taxon>Chromadorea</taxon>
        <taxon>Rhabditida</taxon>
        <taxon>Rhabditina</taxon>
        <taxon>Rhabditomorpha</taxon>
        <taxon>Rhabditoidea</taxon>
        <taxon>Rhabditidae</taxon>
        <taxon>Peloderinae</taxon>
        <taxon>Caenorhabditis</taxon>
    </lineage>
</organism>
<reference evidence="1" key="1">
    <citation type="submission" date="2022-11" db="EMBL/GenBank/DDBJ databases">
        <authorList>
            <person name="Kikuchi T."/>
        </authorList>
    </citation>
    <scope>NUCLEOTIDE SEQUENCE</scope>
    <source>
        <strain evidence="1">PS1010</strain>
    </source>
</reference>
<protein>
    <submittedName>
        <fullName evidence="1">Uncharacterized protein</fullName>
    </submittedName>
</protein>
<evidence type="ECO:0000313" key="2">
    <source>
        <dbReference type="Proteomes" id="UP001152747"/>
    </source>
</evidence>
<proteinExistence type="predicted"/>
<dbReference type="PANTHER" id="PTHR33651:SF3">
    <property type="entry name" value="PHAGE PROTEIN"/>
    <property type="match status" value="1"/>
</dbReference>
<gene>
    <name evidence="1" type="ORF">CAMP_LOCUS9355</name>
</gene>
<accession>A0A9P1IKU6</accession>
<dbReference type="PANTHER" id="PTHR33651">
    <property type="entry name" value="PROTEIN CBG06246"/>
    <property type="match status" value="1"/>
</dbReference>
<name>A0A9P1IKU6_9PELO</name>
<dbReference type="AlphaFoldDB" id="A0A9P1IKU6"/>